<dbReference type="GO" id="GO:0016987">
    <property type="term" value="F:sigma factor activity"/>
    <property type="evidence" value="ECO:0007669"/>
    <property type="project" value="UniProtKB-KW"/>
</dbReference>
<dbReference type="Pfam" id="PF08281">
    <property type="entry name" value="Sigma70_r4_2"/>
    <property type="match status" value="1"/>
</dbReference>
<accession>A0A382FVS3</accession>
<dbReference type="InterPro" id="IPR013325">
    <property type="entry name" value="RNA_pol_sigma_r2"/>
</dbReference>
<dbReference type="InterPro" id="IPR013324">
    <property type="entry name" value="RNA_pol_sigma_r3/r4-like"/>
</dbReference>
<evidence type="ECO:0000256" key="4">
    <source>
        <dbReference type="ARBA" id="ARBA00023163"/>
    </source>
</evidence>
<dbReference type="SUPFAM" id="SSF88659">
    <property type="entry name" value="Sigma3 and sigma4 domains of RNA polymerase sigma factors"/>
    <property type="match status" value="1"/>
</dbReference>
<dbReference type="InterPro" id="IPR014284">
    <property type="entry name" value="RNA_pol_sigma-70_dom"/>
</dbReference>
<dbReference type="GO" id="GO:0003677">
    <property type="term" value="F:DNA binding"/>
    <property type="evidence" value="ECO:0007669"/>
    <property type="project" value="InterPro"/>
</dbReference>
<evidence type="ECO:0000256" key="3">
    <source>
        <dbReference type="ARBA" id="ARBA00023082"/>
    </source>
</evidence>
<feature type="domain" description="RNA polymerase sigma-70 region 2" evidence="5">
    <location>
        <begin position="49"/>
        <end position="115"/>
    </location>
</feature>
<dbReference type="PANTHER" id="PTHR43133:SF51">
    <property type="entry name" value="RNA POLYMERASE SIGMA FACTOR"/>
    <property type="match status" value="1"/>
</dbReference>
<dbReference type="InterPro" id="IPR007627">
    <property type="entry name" value="RNA_pol_sigma70_r2"/>
</dbReference>
<evidence type="ECO:0000259" key="6">
    <source>
        <dbReference type="Pfam" id="PF08281"/>
    </source>
</evidence>
<keyword evidence="3" id="KW-0731">Sigma factor</keyword>
<dbReference type="GO" id="GO:0006352">
    <property type="term" value="P:DNA-templated transcription initiation"/>
    <property type="evidence" value="ECO:0007669"/>
    <property type="project" value="InterPro"/>
</dbReference>
<evidence type="ECO:0000313" key="7">
    <source>
        <dbReference type="EMBL" id="SVB67196.1"/>
    </source>
</evidence>
<dbReference type="InterPro" id="IPR013249">
    <property type="entry name" value="RNA_pol_sigma70_r4_t2"/>
</dbReference>
<dbReference type="InterPro" id="IPR036388">
    <property type="entry name" value="WH-like_DNA-bd_sf"/>
</dbReference>
<evidence type="ECO:0000256" key="1">
    <source>
        <dbReference type="ARBA" id="ARBA00010641"/>
    </source>
</evidence>
<evidence type="ECO:0000256" key="2">
    <source>
        <dbReference type="ARBA" id="ARBA00023015"/>
    </source>
</evidence>
<feature type="domain" description="RNA polymerase sigma factor 70 region 4 type 2" evidence="6">
    <location>
        <begin position="151"/>
        <end position="203"/>
    </location>
</feature>
<gene>
    <name evidence="7" type="ORF">METZ01_LOCUS220050</name>
</gene>
<organism evidence="7">
    <name type="scientific">marine metagenome</name>
    <dbReference type="NCBI Taxonomy" id="408172"/>
    <lineage>
        <taxon>unclassified sequences</taxon>
        <taxon>metagenomes</taxon>
        <taxon>ecological metagenomes</taxon>
    </lineage>
</organism>
<keyword evidence="2" id="KW-0805">Transcription regulation</keyword>
<dbReference type="InterPro" id="IPR039425">
    <property type="entry name" value="RNA_pol_sigma-70-like"/>
</dbReference>
<name>A0A382FVS3_9ZZZZ</name>
<dbReference type="Gene3D" id="1.10.10.10">
    <property type="entry name" value="Winged helix-like DNA-binding domain superfamily/Winged helix DNA-binding domain"/>
    <property type="match status" value="1"/>
</dbReference>
<dbReference type="PANTHER" id="PTHR43133">
    <property type="entry name" value="RNA POLYMERASE ECF-TYPE SIGMA FACTO"/>
    <property type="match status" value="1"/>
</dbReference>
<dbReference type="AlphaFoldDB" id="A0A382FVS3"/>
<dbReference type="Pfam" id="PF04542">
    <property type="entry name" value="Sigma70_r2"/>
    <property type="match status" value="1"/>
</dbReference>
<evidence type="ECO:0000259" key="5">
    <source>
        <dbReference type="Pfam" id="PF04542"/>
    </source>
</evidence>
<evidence type="ECO:0008006" key="8">
    <source>
        <dbReference type="Google" id="ProtNLM"/>
    </source>
</evidence>
<keyword evidence="4" id="KW-0804">Transcription</keyword>
<reference evidence="7" key="1">
    <citation type="submission" date="2018-05" db="EMBL/GenBank/DDBJ databases">
        <authorList>
            <person name="Lanie J.A."/>
            <person name="Ng W.-L."/>
            <person name="Kazmierczak K.M."/>
            <person name="Andrzejewski T.M."/>
            <person name="Davidsen T.M."/>
            <person name="Wayne K.J."/>
            <person name="Tettelin H."/>
            <person name="Glass J.I."/>
            <person name="Rusch D."/>
            <person name="Podicherti R."/>
            <person name="Tsui H.-C.T."/>
            <person name="Winkler M.E."/>
        </authorList>
    </citation>
    <scope>NUCLEOTIDE SEQUENCE</scope>
</reference>
<dbReference type="NCBIfam" id="TIGR02937">
    <property type="entry name" value="sigma70-ECF"/>
    <property type="match status" value="1"/>
</dbReference>
<protein>
    <recommendedName>
        <fullName evidence="8">HTH luxR-type domain-containing protein</fullName>
    </recommendedName>
</protein>
<dbReference type="EMBL" id="UINC01052173">
    <property type="protein sequence ID" value="SVB67196.1"/>
    <property type="molecule type" value="Genomic_DNA"/>
</dbReference>
<dbReference type="Gene3D" id="1.10.1740.10">
    <property type="match status" value="1"/>
</dbReference>
<dbReference type="CDD" id="cd06171">
    <property type="entry name" value="Sigma70_r4"/>
    <property type="match status" value="1"/>
</dbReference>
<sequence length="223" mass="25620">MNAMVGTVSSSTQDASKFDNGSRIASEIKQLLNSGKHQEARSRFEDIIAIHQNRITRIAYYYLRDPAEVDEAVQDVFFKAFIHLPTFQDELYFSLWLSRIAVNGCLDRLKAQGRRRRWVVPSNDHIDELIHREPARGPSAEQALLANERRDELLAAVEQLPKRQRSIVILNQFEGYSAKEVSKMLDVTESTVRVHLFRAIRSLRKLFQNDQSSFKGNASAFRV</sequence>
<dbReference type="SUPFAM" id="SSF88946">
    <property type="entry name" value="Sigma2 domain of RNA polymerase sigma factors"/>
    <property type="match status" value="1"/>
</dbReference>
<comment type="similarity">
    <text evidence="1">Belongs to the sigma-70 factor family. ECF subfamily.</text>
</comment>
<proteinExistence type="inferred from homology"/>